<dbReference type="EMBL" id="JAIZAY010000008">
    <property type="protein sequence ID" value="KAJ8038013.1"/>
    <property type="molecule type" value="Genomic_DNA"/>
</dbReference>
<dbReference type="PROSITE" id="PS50096">
    <property type="entry name" value="IQ"/>
    <property type="match status" value="1"/>
</dbReference>
<dbReference type="Pfam" id="PF00612">
    <property type="entry name" value="IQ"/>
    <property type="match status" value="1"/>
</dbReference>
<feature type="compositionally biased region" description="Pro residues" evidence="1">
    <location>
        <begin position="89"/>
        <end position="101"/>
    </location>
</feature>
<name>A0A9Q1C2K7_HOLLE</name>
<dbReference type="AlphaFoldDB" id="A0A9Q1C2K7"/>
<evidence type="ECO:0000313" key="2">
    <source>
        <dbReference type="EMBL" id="KAJ8038013.1"/>
    </source>
</evidence>
<dbReference type="InterPro" id="IPR000048">
    <property type="entry name" value="IQ_motif_EF-hand-BS"/>
</dbReference>
<proteinExistence type="predicted"/>
<dbReference type="Gene3D" id="1.20.5.190">
    <property type="match status" value="1"/>
</dbReference>
<organism evidence="2 3">
    <name type="scientific">Holothuria leucospilota</name>
    <name type="common">Black long sea cucumber</name>
    <name type="synonym">Mertensiothuria leucospilota</name>
    <dbReference type="NCBI Taxonomy" id="206669"/>
    <lineage>
        <taxon>Eukaryota</taxon>
        <taxon>Metazoa</taxon>
        <taxon>Echinodermata</taxon>
        <taxon>Eleutherozoa</taxon>
        <taxon>Echinozoa</taxon>
        <taxon>Holothuroidea</taxon>
        <taxon>Aspidochirotacea</taxon>
        <taxon>Aspidochirotida</taxon>
        <taxon>Holothuriidae</taxon>
        <taxon>Holothuria</taxon>
    </lineage>
</organism>
<reference evidence="2" key="1">
    <citation type="submission" date="2021-10" db="EMBL/GenBank/DDBJ databases">
        <title>Tropical sea cucumber genome reveals ecological adaptation and Cuvierian tubules defense mechanism.</title>
        <authorList>
            <person name="Chen T."/>
        </authorList>
    </citation>
    <scope>NUCLEOTIDE SEQUENCE</scope>
    <source>
        <strain evidence="2">Nanhai2018</strain>
        <tissue evidence="2">Muscle</tissue>
    </source>
</reference>
<dbReference type="InterPro" id="IPR043408">
    <property type="entry name" value="IQCK"/>
</dbReference>
<protein>
    <submittedName>
        <fullName evidence="2">IQ domain-containing protein K</fullName>
    </submittedName>
</protein>
<dbReference type="PANTHER" id="PTHR34927">
    <property type="entry name" value="IQ DOMAIN-CONTAINING PROTEIN K"/>
    <property type="match status" value="1"/>
</dbReference>
<accession>A0A9Q1C2K7</accession>
<dbReference type="CDD" id="cd23767">
    <property type="entry name" value="IQCD"/>
    <property type="match status" value="1"/>
</dbReference>
<feature type="region of interest" description="Disordered" evidence="1">
    <location>
        <begin position="84"/>
        <end position="104"/>
    </location>
</feature>
<gene>
    <name evidence="2" type="ORF">HOLleu_18976</name>
</gene>
<evidence type="ECO:0000313" key="3">
    <source>
        <dbReference type="Proteomes" id="UP001152320"/>
    </source>
</evidence>
<dbReference type="OrthoDB" id="2155538at2759"/>
<comment type="caution">
    <text evidence="2">The sequence shown here is derived from an EMBL/GenBank/DDBJ whole genome shotgun (WGS) entry which is preliminary data.</text>
</comment>
<dbReference type="PANTHER" id="PTHR34927:SF1">
    <property type="entry name" value="IQ DOMAIN-CONTAINING PROTEIN K"/>
    <property type="match status" value="1"/>
</dbReference>
<dbReference type="Proteomes" id="UP001152320">
    <property type="component" value="Chromosome 8"/>
</dbReference>
<evidence type="ECO:0000256" key="1">
    <source>
        <dbReference type="SAM" id="MobiDB-lite"/>
    </source>
</evidence>
<keyword evidence="3" id="KW-1185">Reference proteome</keyword>
<sequence length="303" mass="35645">MAFIGKRPERSLWEEICKEFALMRPPFHIEDDRESVATDIIDYDPASHTPVMFGHMIQKVTTDSDVLEDFDPSKSHPACAGFTMVTKPPRTPTPPPPPAPPKDSCTPREYLEHYIFPVLLPALLAMLKMAKKERCFERKRFRFNGCDFLTEYLWRHNKNFPERIGDNLEDIPFVKRLLAENFENVIGYCYNRPIIQFSFPLVFNSPRPPLPLSLVWTEEEAAVVIQSFWKGYKVRKNGEIQELRQWQKEWREENADIKRKVEDFWKEHEPGPEQDNLRKSAKLRRSAGYPACHRLRTWSPEPE</sequence>
<dbReference type="CDD" id="cd22969">
    <property type="entry name" value="DD_IQCK"/>
    <property type="match status" value="1"/>
</dbReference>